<dbReference type="EMBL" id="ML995845">
    <property type="protein sequence ID" value="KAF2768373.1"/>
    <property type="molecule type" value="Genomic_DNA"/>
</dbReference>
<accession>A0A6G1L615</accession>
<protein>
    <submittedName>
        <fullName evidence="1">Uncharacterized protein</fullName>
    </submittedName>
</protein>
<dbReference type="AlphaFoldDB" id="A0A6G1L615"/>
<evidence type="ECO:0000313" key="1">
    <source>
        <dbReference type="EMBL" id="KAF2768373.1"/>
    </source>
</evidence>
<sequence>MSSVPGIGRVRAIFRLSAMPLPLVGVASRRRAMILVSYVGPRLVVFVRNACRMEGVAALRAIRDFESHESSDRISWRRTGRHPQRSPTRPYALFLQSSGLWYRLVIRLPPIAKIPFDWYLWIRRCALLRVGTTLQHHHPQNSLPSMAITAERNRPKSPATDMDIDRLQSTLEAQINELLFPHAGNTTDCGQLYTTSYSGNHTPSSSCRQETNADEVDPATRDCDEQCKELVLYRQNHETSTDESPSKVEERAAEKAAKPALLDWIAWDCDFRNLEMAESKLFNRYKHVLHEDPDYSHMTATFRHAKAETGDLKAQGQELKEKREVFLARTKLPYAARLSFARDDLDRMARTHTVHDAYGLCCDPKHKRVVGAGFIWTDESDEDSDDDDDDDDWD</sequence>
<gene>
    <name evidence="1" type="ORF">EJ03DRAFT_122042</name>
</gene>
<organism evidence="1 2">
    <name type="scientific">Teratosphaeria nubilosa</name>
    <dbReference type="NCBI Taxonomy" id="161662"/>
    <lineage>
        <taxon>Eukaryota</taxon>
        <taxon>Fungi</taxon>
        <taxon>Dikarya</taxon>
        <taxon>Ascomycota</taxon>
        <taxon>Pezizomycotina</taxon>
        <taxon>Dothideomycetes</taxon>
        <taxon>Dothideomycetidae</taxon>
        <taxon>Mycosphaerellales</taxon>
        <taxon>Teratosphaeriaceae</taxon>
        <taxon>Teratosphaeria</taxon>
    </lineage>
</organism>
<dbReference type="Proteomes" id="UP000799436">
    <property type="component" value="Unassembled WGS sequence"/>
</dbReference>
<dbReference type="OrthoDB" id="10394370at2759"/>
<evidence type="ECO:0000313" key="2">
    <source>
        <dbReference type="Proteomes" id="UP000799436"/>
    </source>
</evidence>
<reference evidence="1" key="1">
    <citation type="journal article" date="2020" name="Stud. Mycol.">
        <title>101 Dothideomycetes genomes: a test case for predicting lifestyles and emergence of pathogens.</title>
        <authorList>
            <person name="Haridas S."/>
            <person name="Albert R."/>
            <person name="Binder M."/>
            <person name="Bloem J."/>
            <person name="Labutti K."/>
            <person name="Salamov A."/>
            <person name="Andreopoulos B."/>
            <person name="Baker S."/>
            <person name="Barry K."/>
            <person name="Bills G."/>
            <person name="Bluhm B."/>
            <person name="Cannon C."/>
            <person name="Castanera R."/>
            <person name="Culley D."/>
            <person name="Daum C."/>
            <person name="Ezra D."/>
            <person name="Gonzalez J."/>
            <person name="Henrissat B."/>
            <person name="Kuo A."/>
            <person name="Liang C."/>
            <person name="Lipzen A."/>
            <person name="Lutzoni F."/>
            <person name="Magnuson J."/>
            <person name="Mondo S."/>
            <person name="Nolan M."/>
            <person name="Ohm R."/>
            <person name="Pangilinan J."/>
            <person name="Park H.-J."/>
            <person name="Ramirez L."/>
            <person name="Alfaro M."/>
            <person name="Sun H."/>
            <person name="Tritt A."/>
            <person name="Yoshinaga Y."/>
            <person name="Zwiers L.-H."/>
            <person name="Turgeon B."/>
            <person name="Goodwin S."/>
            <person name="Spatafora J."/>
            <person name="Crous P."/>
            <person name="Grigoriev I."/>
        </authorList>
    </citation>
    <scope>NUCLEOTIDE SEQUENCE</scope>
    <source>
        <strain evidence="1">CBS 116005</strain>
    </source>
</reference>
<name>A0A6G1L615_9PEZI</name>
<keyword evidence="2" id="KW-1185">Reference proteome</keyword>
<proteinExistence type="predicted"/>